<evidence type="ECO:0000259" key="9">
    <source>
        <dbReference type="Pfam" id="PF06148"/>
    </source>
</evidence>
<comment type="similarity">
    <text evidence="2">Belongs to the COG2 family.</text>
</comment>
<evidence type="ECO:0000256" key="1">
    <source>
        <dbReference type="ARBA" id="ARBA00004395"/>
    </source>
</evidence>
<evidence type="ECO:0000256" key="5">
    <source>
        <dbReference type="ARBA" id="ARBA00022927"/>
    </source>
</evidence>
<dbReference type="eggNOG" id="KOG2307">
    <property type="taxonomic scope" value="Eukaryota"/>
</dbReference>
<evidence type="ECO:0000313" key="12">
    <source>
        <dbReference type="Proteomes" id="UP000001064"/>
    </source>
</evidence>
<feature type="domain" description="COG complex component COG2 C-terminal" evidence="10">
    <location>
        <begin position="519"/>
        <end position="873"/>
    </location>
</feature>
<comment type="subcellular location">
    <subcellularLocation>
        <location evidence="1">Golgi apparatus membrane</location>
        <topology evidence="1">Peripheral membrane protein</topology>
    </subcellularLocation>
</comment>
<evidence type="ECO:0000256" key="7">
    <source>
        <dbReference type="ARBA" id="ARBA00023136"/>
    </source>
</evidence>
<dbReference type="OMA" id="TFIDKCM"/>
<dbReference type="STRING" id="5786.F0ZWS2"/>
<evidence type="ECO:0000256" key="6">
    <source>
        <dbReference type="ARBA" id="ARBA00023034"/>
    </source>
</evidence>
<keyword evidence="7" id="KW-0472">Membrane</keyword>
<dbReference type="EMBL" id="GL871242">
    <property type="protein sequence ID" value="EGC31604.1"/>
    <property type="molecule type" value="Genomic_DNA"/>
</dbReference>
<evidence type="ECO:0000259" key="10">
    <source>
        <dbReference type="Pfam" id="PF12022"/>
    </source>
</evidence>
<protein>
    <recommendedName>
        <fullName evidence="3">Conserved oligomeric Golgi complex subunit 2</fullName>
    </recommendedName>
    <alternativeName>
        <fullName evidence="8">Component of oligomeric Golgi complex 2</fullName>
    </alternativeName>
</protein>
<dbReference type="AlphaFoldDB" id="F0ZWS2"/>
<proteinExistence type="inferred from homology"/>
<dbReference type="GO" id="GO:0017119">
    <property type="term" value="C:Golgi transport complex"/>
    <property type="evidence" value="ECO:0000318"/>
    <property type="project" value="GO_Central"/>
</dbReference>
<sequence length="912" mass="104266">MSTSSSGNSSLNNSTNNIGGTLSASSSYNSLNSLTSPPNTSSYNNVYLNNINSFNNNSNNNNNNNNTSFSNNSSYNSEYVPLCFNKDVFISNTFDVDTFISDCRKRVNLESVQKDLREYSRHLDSELIELINKEYQSFFSLSSSLIGFDVILNEFIITQSSIKSEILSFKNEVNKVRECVEEKLNEKKSIDQKKKLLQLYISILETLGNMNHLFDQLFQLTHPDDFKKPQIQKPIDPNNGEKDVLELLIERISNSFYQIQNQMSSLSQEELNYNIFQSLAFKIKDLANKIEEKIEPIFKESLKRFINKDQQQKEINEKERNDEKILLACLRCFQIIDKINIPYKLFRSLILKPKFSQIITLRNLEINKSTTDGLEQIYNGLLDFLTTTCTPFFNISNLTNSNLINDSKSPKSTTPLSLSSSSTSISSVNSNSGIGNGGNNILNNYNFFSESVLPEIDESLVHFKQIFATGIPDLFYKNYYLTFNFIQAIELNFLTTSSNTNKDQLIQFRQSPHYTSLWKKWNFAVYFQLRFTDIATNFEFNYLNIPLFDQLVIPGGKEQQGTVSSTFFMKSSDGLCVSLDKCWSTNSIFIFDLSSKFFRLFLQLISRYDSYISDTLIPLEQELKIQKEQEQLQQEQTQQQQQTSQSTSEATLNILQKYSNITSPNISQRPSPNQALSNKQASPDNFVYVLSDILQVKSKISTYYRDLILKTIGKHQNENEIINLISNGILESCKTLDQLLPRISLLITNHLINKCSDSLQFISTIRSTYRMTNKPPPTQASAYVSRIIEPLQLFLKNKAAPSHIPSDIKLNWAILVLTPITEGFKNEASNVIQSVTQSNDILNKMVKRNKPTSSSTNEMSDIDKISIQLFLDVEKFGNCIKDLGIDLLSFSQYLSLKELVEPFKKLINDQNK</sequence>
<dbReference type="InParanoid" id="F0ZWS2"/>
<accession>F0ZWS2</accession>
<evidence type="ECO:0000256" key="3">
    <source>
        <dbReference type="ARBA" id="ARBA00020977"/>
    </source>
</evidence>
<reference evidence="12" key="1">
    <citation type="journal article" date="2011" name="Genome Biol.">
        <title>Comparative genomics of the social amoebae Dictyostelium discoideum and Dictyostelium purpureum.</title>
        <authorList>
            <consortium name="US DOE Joint Genome Institute (JGI-PGF)"/>
            <person name="Sucgang R."/>
            <person name="Kuo A."/>
            <person name="Tian X."/>
            <person name="Salerno W."/>
            <person name="Parikh A."/>
            <person name="Feasley C.L."/>
            <person name="Dalin E."/>
            <person name="Tu H."/>
            <person name="Huang E."/>
            <person name="Barry K."/>
            <person name="Lindquist E."/>
            <person name="Shapiro H."/>
            <person name="Bruce D."/>
            <person name="Schmutz J."/>
            <person name="Salamov A."/>
            <person name="Fey P."/>
            <person name="Gaudet P."/>
            <person name="Anjard C."/>
            <person name="Babu M.M."/>
            <person name="Basu S."/>
            <person name="Bushmanova Y."/>
            <person name="van der Wel H."/>
            <person name="Katoh-Kurasawa M."/>
            <person name="Dinh C."/>
            <person name="Coutinho P.M."/>
            <person name="Saito T."/>
            <person name="Elias M."/>
            <person name="Schaap P."/>
            <person name="Kay R.R."/>
            <person name="Henrissat B."/>
            <person name="Eichinger L."/>
            <person name="Rivero F."/>
            <person name="Putnam N.H."/>
            <person name="West C.M."/>
            <person name="Loomis W.F."/>
            <person name="Chisholm R.L."/>
            <person name="Shaulsky G."/>
            <person name="Strassmann J.E."/>
            <person name="Queller D.C."/>
            <person name="Kuspa A."/>
            <person name="Grigoriev I.V."/>
        </authorList>
    </citation>
    <scope>NUCLEOTIDE SEQUENCE [LARGE SCALE GENOMIC DNA]</scope>
    <source>
        <strain evidence="12">QSDP1</strain>
    </source>
</reference>
<dbReference type="GeneID" id="10505610"/>
<keyword evidence="6" id="KW-0333">Golgi apparatus</keyword>
<dbReference type="Pfam" id="PF06148">
    <property type="entry name" value="COG2_N"/>
    <property type="match status" value="1"/>
</dbReference>
<keyword evidence="4" id="KW-0813">Transport</keyword>
<dbReference type="PANTHER" id="PTHR12961">
    <property type="entry name" value="CONSERVED OLIGOMERIC GOLGI COMPLEX COMPONENT 2"/>
    <property type="match status" value="1"/>
</dbReference>
<dbReference type="GO" id="GO:0015031">
    <property type="term" value="P:protein transport"/>
    <property type="evidence" value="ECO:0007669"/>
    <property type="project" value="UniProtKB-KW"/>
</dbReference>
<feature type="domain" description="Conserved oligomeric Golgi complex subunit 2 N-terminal" evidence="9">
    <location>
        <begin position="82"/>
        <end position="154"/>
    </location>
</feature>
<dbReference type="Proteomes" id="UP000001064">
    <property type="component" value="Unassembled WGS sequence"/>
</dbReference>
<evidence type="ECO:0000256" key="2">
    <source>
        <dbReference type="ARBA" id="ARBA00007603"/>
    </source>
</evidence>
<keyword evidence="5" id="KW-0653">Protein transport</keyword>
<dbReference type="RefSeq" id="XP_003291862.1">
    <property type="nucleotide sequence ID" value="XM_003291814.1"/>
</dbReference>
<evidence type="ECO:0000256" key="4">
    <source>
        <dbReference type="ARBA" id="ARBA00022448"/>
    </source>
</evidence>
<dbReference type="InterPro" id="IPR024602">
    <property type="entry name" value="COG_su2_N"/>
</dbReference>
<evidence type="ECO:0000313" key="11">
    <source>
        <dbReference type="EMBL" id="EGC31604.1"/>
    </source>
</evidence>
<dbReference type="FunCoup" id="F0ZWS2">
    <property type="interactions" value="719"/>
</dbReference>
<gene>
    <name evidence="11" type="ORF">DICPUDRAFT_50102</name>
</gene>
<name>F0ZWS2_DICPU</name>
<dbReference type="InterPro" id="IPR024603">
    <property type="entry name" value="COG_complex_COG2_C"/>
</dbReference>
<dbReference type="OrthoDB" id="19071at2759"/>
<dbReference type="KEGG" id="dpp:DICPUDRAFT_50102"/>
<organism evidence="11 12">
    <name type="scientific">Dictyostelium purpureum</name>
    <name type="common">Slime mold</name>
    <dbReference type="NCBI Taxonomy" id="5786"/>
    <lineage>
        <taxon>Eukaryota</taxon>
        <taxon>Amoebozoa</taxon>
        <taxon>Evosea</taxon>
        <taxon>Eumycetozoa</taxon>
        <taxon>Dictyostelia</taxon>
        <taxon>Dictyosteliales</taxon>
        <taxon>Dictyosteliaceae</taxon>
        <taxon>Dictyostelium</taxon>
    </lineage>
</organism>
<dbReference type="GO" id="GO:0006891">
    <property type="term" value="P:intra-Golgi vesicle-mediated transport"/>
    <property type="evidence" value="ECO:0000318"/>
    <property type="project" value="GO_Central"/>
</dbReference>
<dbReference type="GO" id="GO:0000139">
    <property type="term" value="C:Golgi membrane"/>
    <property type="evidence" value="ECO:0007669"/>
    <property type="project" value="UniProtKB-SubCell"/>
</dbReference>
<keyword evidence="12" id="KW-1185">Reference proteome</keyword>
<dbReference type="PANTHER" id="PTHR12961:SF0">
    <property type="entry name" value="CONSERVED OLIGOMERIC GOLGI COMPLEX SUBUNIT 2"/>
    <property type="match status" value="1"/>
</dbReference>
<dbReference type="VEuPathDB" id="AmoebaDB:DICPUDRAFT_50102"/>
<dbReference type="GO" id="GO:0007030">
    <property type="term" value="P:Golgi organization"/>
    <property type="evidence" value="ECO:0000318"/>
    <property type="project" value="GO_Central"/>
</dbReference>
<dbReference type="Pfam" id="PF12022">
    <property type="entry name" value="COG2_C"/>
    <property type="match status" value="1"/>
</dbReference>
<dbReference type="InterPro" id="IPR009316">
    <property type="entry name" value="COG2"/>
</dbReference>
<evidence type="ECO:0000256" key="8">
    <source>
        <dbReference type="ARBA" id="ARBA00031344"/>
    </source>
</evidence>